<evidence type="ECO:0000259" key="18">
    <source>
        <dbReference type="PROSITE" id="PS50113"/>
    </source>
</evidence>
<reference evidence="20 21" key="1">
    <citation type="submission" date="2019-02" db="EMBL/GenBank/DDBJ databases">
        <authorList>
            <person name="Goldberg S.R."/>
            <person name="Haltli B.A."/>
            <person name="Correa H."/>
            <person name="Russell K.G."/>
        </authorList>
    </citation>
    <scope>NUCLEOTIDE SEQUENCE [LARGE SCALE GENOMIC DNA]</scope>
    <source>
        <strain evidence="20 21">JCM 16186</strain>
    </source>
</reference>
<dbReference type="SUPFAM" id="SSF55785">
    <property type="entry name" value="PYP-like sensor domain (PAS domain)"/>
    <property type="match status" value="2"/>
</dbReference>
<evidence type="ECO:0000256" key="10">
    <source>
        <dbReference type="ARBA" id="ARBA00023012"/>
    </source>
</evidence>
<comment type="caution">
    <text evidence="20">The sequence shown here is derived from an EMBL/GenBank/DDBJ whole genome shotgun (WGS) entry which is preliminary data.</text>
</comment>
<dbReference type="InterPro" id="IPR000700">
    <property type="entry name" value="PAS-assoc_C"/>
</dbReference>
<keyword evidence="4" id="KW-1003">Cell membrane</keyword>
<sequence>MTSPKAGDGEFRLVIICYLHEEMKDRSKKAEDLVVKVNELKEKLFAEKNKNSFTNSILEGGTLIIWAVNNDFELISFNQNYFNFFLQENPGIKIGYEEKGVVKIANSDTFWKQKYKRALTGRSHNFEIMLKVMGEEQWKEVFLNPIYDTRGEITGVSGLAYDITEKMQSRIALMKSEEKFRNIFESFQDLYFRCDFNGKLTMLSPSVCDIMGYTEGELLGKHVTNFYLYNIQTKFLIRKLAQEKRVRNFEASVIHKSGKIIPCICNVRVIQDEQGRLKHVEGVARDITELKKTNQELQRSKELAEKSLKIKERFLANMSHEIRTPLNGIIGMLHLLDETQLDPKQKKHIQTLKSSADILLTILNDLLDLSKIEAGKMELKHVPSNTEAIFEKLTLLYRQQAYDNAITLKFKKGSDIPDYIEVDETKLIQVYSNLISNAIKFTPPGGVVTVSLEVYKKRKNGTIIMEGYVKDSGIGISKADQRKLFSSFTQLDSSSKKSYKGTGLGLYISRKIVGLFNGKIGIKSTEGKGSKFWFTFETKEVEKPEEQAQPAVKITTLEHSPTVLVVDDNSVNLDLAYEILKNAGCKVTVASSGKEALALSEGLCFDVILMDIQMPDMDGLEATRQIRKQCKEQTPPIVAMTAYSMKGDEAKYLSAGMDDYIAKPINPQILIQKVNQWTTDKVTEPEVQKEKTDKHLTINQNTLDLLKQYAGEEAVQEALEEFDEECRMQISDSAKMFESKNFKEVLDILHTLKGNAGTLGVEKMAFQAAKMEDELKEKKYSNFVRDLQFLKSLHEEFIEETKKVGPKTN</sequence>
<proteinExistence type="predicted"/>
<evidence type="ECO:0000256" key="9">
    <source>
        <dbReference type="ARBA" id="ARBA00022989"/>
    </source>
</evidence>
<dbReference type="SMART" id="SM00086">
    <property type="entry name" value="PAC"/>
    <property type="match status" value="2"/>
</dbReference>
<dbReference type="Proteomes" id="UP000798808">
    <property type="component" value="Unassembled WGS sequence"/>
</dbReference>
<evidence type="ECO:0000256" key="6">
    <source>
        <dbReference type="ARBA" id="ARBA00022692"/>
    </source>
</evidence>
<accession>A0ABW9RX75</accession>
<evidence type="ECO:0000313" key="21">
    <source>
        <dbReference type="Proteomes" id="UP000798808"/>
    </source>
</evidence>
<keyword evidence="7" id="KW-0547">Nucleotide-binding</keyword>
<feature type="domain" description="Histidine kinase" evidence="15">
    <location>
        <begin position="317"/>
        <end position="540"/>
    </location>
</feature>
<dbReference type="SMART" id="SM00448">
    <property type="entry name" value="REC"/>
    <property type="match status" value="1"/>
</dbReference>
<dbReference type="PROSITE" id="PS50894">
    <property type="entry name" value="HPT"/>
    <property type="match status" value="1"/>
</dbReference>
<dbReference type="PANTHER" id="PTHR45339">
    <property type="entry name" value="HYBRID SIGNAL TRANSDUCTION HISTIDINE KINASE J"/>
    <property type="match status" value="1"/>
</dbReference>
<dbReference type="PROSITE" id="PS50113">
    <property type="entry name" value="PAC"/>
    <property type="match status" value="2"/>
</dbReference>
<evidence type="ECO:0000259" key="19">
    <source>
        <dbReference type="PROSITE" id="PS50894"/>
    </source>
</evidence>
<dbReference type="CDD" id="cd16922">
    <property type="entry name" value="HATPase_EvgS-ArcB-TorS-like"/>
    <property type="match status" value="1"/>
</dbReference>
<dbReference type="SMART" id="SM00387">
    <property type="entry name" value="HATPase_c"/>
    <property type="match status" value="1"/>
</dbReference>
<dbReference type="InterPro" id="IPR008207">
    <property type="entry name" value="Sig_transdc_His_kin_Hpt_dom"/>
</dbReference>
<keyword evidence="8" id="KW-0067">ATP-binding</keyword>
<dbReference type="InterPro" id="IPR036890">
    <property type="entry name" value="HATPase_C_sf"/>
</dbReference>
<feature type="coiled-coil region" evidence="14">
    <location>
        <begin position="23"/>
        <end position="50"/>
    </location>
</feature>
<feature type="domain" description="HPt" evidence="19">
    <location>
        <begin position="711"/>
        <end position="809"/>
    </location>
</feature>
<dbReference type="SUPFAM" id="SSF47384">
    <property type="entry name" value="Homodimeric domain of signal transducing histidine kinase"/>
    <property type="match status" value="1"/>
</dbReference>
<dbReference type="Pfam" id="PF01627">
    <property type="entry name" value="Hpt"/>
    <property type="match status" value="1"/>
</dbReference>
<evidence type="ECO:0000256" key="14">
    <source>
        <dbReference type="SAM" id="Coils"/>
    </source>
</evidence>
<keyword evidence="5 13" id="KW-0597">Phosphoprotein</keyword>
<dbReference type="CDD" id="cd00082">
    <property type="entry name" value="HisKA"/>
    <property type="match status" value="1"/>
</dbReference>
<dbReference type="InterPro" id="IPR011006">
    <property type="entry name" value="CheY-like_superfamily"/>
</dbReference>
<evidence type="ECO:0000256" key="1">
    <source>
        <dbReference type="ARBA" id="ARBA00000085"/>
    </source>
</evidence>
<keyword evidence="10" id="KW-0902">Two-component regulatory system</keyword>
<dbReference type="InterPro" id="IPR003594">
    <property type="entry name" value="HATPase_dom"/>
</dbReference>
<feature type="domain" description="PAC" evidence="18">
    <location>
        <begin position="247"/>
        <end position="299"/>
    </location>
</feature>
<feature type="coiled-coil region" evidence="14">
    <location>
        <begin position="280"/>
        <end position="307"/>
    </location>
</feature>
<keyword evidence="11" id="KW-0472">Membrane</keyword>
<evidence type="ECO:0000256" key="12">
    <source>
        <dbReference type="PROSITE-ProRule" id="PRU00110"/>
    </source>
</evidence>
<dbReference type="PRINTS" id="PR00344">
    <property type="entry name" value="BCTRLSENSOR"/>
</dbReference>
<evidence type="ECO:0000256" key="7">
    <source>
        <dbReference type="ARBA" id="ARBA00022741"/>
    </source>
</evidence>
<evidence type="ECO:0000259" key="16">
    <source>
        <dbReference type="PROSITE" id="PS50110"/>
    </source>
</evidence>
<comment type="subcellular location">
    <subcellularLocation>
        <location evidence="2">Cell membrane</location>
        <topology evidence="2">Multi-pass membrane protein</topology>
    </subcellularLocation>
</comment>
<dbReference type="SMART" id="SM00388">
    <property type="entry name" value="HisKA"/>
    <property type="match status" value="1"/>
</dbReference>
<dbReference type="PANTHER" id="PTHR45339:SF1">
    <property type="entry name" value="HYBRID SIGNAL TRANSDUCTION HISTIDINE KINASE J"/>
    <property type="match status" value="1"/>
</dbReference>
<comment type="catalytic activity">
    <reaction evidence="1">
        <text>ATP + protein L-histidine = ADP + protein N-phospho-L-histidine.</text>
        <dbReference type="EC" id="2.7.13.3"/>
    </reaction>
</comment>
<dbReference type="Gene3D" id="1.20.120.160">
    <property type="entry name" value="HPT domain"/>
    <property type="match status" value="1"/>
</dbReference>
<dbReference type="Pfam" id="PF02518">
    <property type="entry name" value="HATPase_c"/>
    <property type="match status" value="1"/>
</dbReference>
<evidence type="ECO:0000313" key="20">
    <source>
        <dbReference type="EMBL" id="MTI28360.1"/>
    </source>
</evidence>
<dbReference type="Gene3D" id="3.40.50.2300">
    <property type="match status" value="1"/>
</dbReference>
<feature type="domain" description="PAS" evidence="17">
    <location>
        <begin position="176"/>
        <end position="221"/>
    </location>
</feature>
<feature type="domain" description="PAC" evidence="18">
    <location>
        <begin position="122"/>
        <end position="175"/>
    </location>
</feature>
<keyword evidence="6" id="KW-0812">Transmembrane</keyword>
<dbReference type="Pfam" id="PF13426">
    <property type="entry name" value="PAS_9"/>
    <property type="match status" value="1"/>
</dbReference>
<dbReference type="Pfam" id="PF00072">
    <property type="entry name" value="Response_reg"/>
    <property type="match status" value="1"/>
</dbReference>
<dbReference type="PROSITE" id="PS50110">
    <property type="entry name" value="RESPONSE_REGULATORY"/>
    <property type="match status" value="1"/>
</dbReference>
<evidence type="ECO:0000256" key="11">
    <source>
        <dbReference type="ARBA" id="ARBA00023136"/>
    </source>
</evidence>
<dbReference type="Gene3D" id="3.30.450.20">
    <property type="entry name" value="PAS domain"/>
    <property type="match status" value="2"/>
</dbReference>
<evidence type="ECO:0000256" key="3">
    <source>
        <dbReference type="ARBA" id="ARBA00012438"/>
    </source>
</evidence>
<dbReference type="InterPro" id="IPR001789">
    <property type="entry name" value="Sig_transdc_resp-reg_receiver"/>
</dbReference>
<feature type="modified residue" description="4-aspartylphosphate" evidence="13">
    <location>
        <position position="611"/>
    </location>
</feature>
<dbReference type="Gene3D" id="3.30.565.10">
    <property type="entry name" value="Histidine kinase-like ATPase, C-terminal domain"/>
    <property type="match status" value="1"/>
</dbReference>
<dbReference type="CDD" id="cd00130">
    <property type="entry name" value="PAS"/>
    <property type="match status" value="1"/>
</dbReference>
<evidence type="ECO:0000256" key="4">
    <source>
        <dbReference type="ARBA" id="ARBA00022475"/>
    </source>
</evidence>
<dbReference type="EC" id="2.7.13.3" evidence="3"/>
<dbReference type="NCBIfam" id="TIGR00229">
    <property type="entry name" value="sensory_box"/>
    <property type="match status" value="1"/>
</dbReference>
<dbReference type="InterPro" id="IPR036097">
    <property type="entry name" value="HisK_dim/P_sf"/>
</dbReference>
<evidence type="ECO:0000256" key="8">
    <source>
        <dbReference type="ARBA" id="ARBA00022840"/>
    </source>
</evidence>
<dbReference type="PROSITE" id="PS50109">
    <property type="entry name" value="HIS_KIN"/>
    <property type="match status" value="1"/>
</dbReference>
<dbReference type="SUPFAM" id="SSF47226">
    <property type="entry name" value="Histidine-containing phosphotransfer domain, HPT domain"/>
    <property type="match status" value="1"/>
</dbReference>
<dbReference type="SUPFAM" id="SSF52172">
    <property type="entry name" value="CheY-like"/>
    <property type="match status" value="1"/>
</dbReference>
<dbReference type="PROSITE" id="PS50112">
    <property type="entry name" value="PAS"/>
    <property type="match status" value="1"/>
</dbReference>
<dbReference type="SMART" id="SM00091">
    <property type="entry name" value="PAS"/>
    <property type="match status" value="1"/>
</dbReference>
<keyword evidence="9" id="KW-1133">Transmembrane helix</keyword>
<gene>
    <name evidence="20" type="ORF">E1163_25610</name>
</gene>
<dbReference type="Pfam" id="PF00512">
    <property type="entry name" value="HisKA"/>
    <property type="match status" value="1"/>
</dbReference>
<dbReference type="Gene3D" id="1.10.287.130">
    <property type="match status" value="1"/>
</dbReference>
<dbReference type="InterPro" id="IPR036641">
    <property type="entry name" value="HPT_dom_sf"/>
</dbReference>
<organism evidence="20 21">
    <name type="scientific">Fulvivirga kasyanovii</name>
    <dbReference type="NCBI Taxonomy" id="396812"/>
    <lineage>
        <taxon>Bacteria</taxon>
        <taxon>Pseudomonadati</taxon>
        <taxon>Bacteroidota</taxon>
        <taxon>Cytophagia</taxon>
        <taxon>Cytophagales</taxon>
        <taxon>Fulvivirgaceae</taxon>
        <taxon>Fulvivirga</taxon>
    </lineage>
</organism>
<evidence type="ECO:0000256" key="2">
    <source>
        <dbReference type="ARBA" id="ARBA00004651"/>
    </source>
</evidence>
<dbReference type="InterPro" id="IPR003661">
    <property type="entry name" value="HisK_dim/P_dom"/>
</dbReference>
<evidence type="ECO:0000256" key="13">
    <source>
        <dbReference type="PROSITE-ProRule" id="PRU00169"/>
    </source>
</evidence>
<keyword evidence="14" id="KW-0175">Coiled coil</keyword>
<evidence type="ECO:0000256" key="5">
    <source>
        <dbReference type="ARBA" id="ARBA00022553"/>
    </source>
</evidence>
<name>A0ABW9RX75_9BACT</name>
<feature type="domain" description="Response regulatory" evidence="16">
    <location>
        <begin position="562"/>
        <end position="678"/>
    </location>
</feature>
<dbReference type="SUPFAM" id="SSF55874">
    <property type="entry name" value="ATPase domain of HSP90 chaperone/DNA topoisomerase II/histidine kinase"/>
    <property type="match status" value="1"/>
</dbReference>
<dbReference type="InterPro" id="IPR004358">
    <property type="entry name" value="Sig_transdc_His_kin-like_C"/>
</dbReference>
<dbReference type="InterPro" id="IPR001610">
    <property type="entry name" value="PAC"/>
</dbReference>
<protein>
    <recommendedName>
        <fullName evidence="3">histidine kinase</fullName>
        <ecNumber evidence="3">2.7.13.3</ecNumber>
    </recommendedName>
</protein>
<keyword evidence="21" id="KW-1185">Reference proteome</keyword>
<feature type="modified residue" description="Phosphohistidine" evidence="12">
    <location>
        <position position="750"/>
    </location>
</feature>
<dbReference type="InterPro" id="IPR035965">
    <property type="entry name" value="PAS-like_dom_sf"/>
</dbReference>
<dbReference type="InterPro" id="IPR005467">
    <property type="entry name" value="His_kinase_dom"/>
</dbReference>
<evidence type="ECO:0000259" key="17">
    <source>
        <dbReference type="PROSITE" id="PS50112"/>
    </source>
</evidence>
<dbReference type="CDD" id="cd17546">
    <property type="entry name" value="REC_hyHK_CKI1_RcsC-like"/>
    <property type="match status" value="1"/>
</dbReference>
<dbReference type="InterPro" id="IPR000014">
    <property type="entry name" value="PAS"/>
</dbReference>
<dbReference type="CDD" id="cd00088">
    <property type="entry name" value="HPT"/>
    <property type="match status" value="1"/>
</dbReference>
<dbReference type="EMBL" id="SMLW01000661">
    <property type="protein sequence ID" value="MTI28360.1"/>
    <property type="molecule type" value="Genomic_DNA"/>
</dbReference>
<evidence type="ECO:0000259" key="15">
    <source>
        <dbReference type="PROSITE" id="PS50109"/>
    </source>
</evidence>
<dbReference type="RefSeq" id="WP_155175806.1">
    <property type="nucleotide sequence ID" value="NZ_BAAAFL010000016.1"/>
</dbReference>